<dbReference type="Pfam" id="PF03551">
    <property type="entry name" value="PadR"/>
    <property type="match status" value="1"/>
</dbReference>
<evidence type="ECO:0000259" key="1">
    <source>
        <dbReference type="Pfam" id="PF03551"/>
    </source>
</evidence>
<dbReference type="Proteomes" id="UP000766550">
    <property type="component" value="Unassembled WGS sequence"/>
</dbReference>
<dbReference type="InterPro" id="IPR036388">
    <property type="entry name" value="WH-like_DNA-bd_sf"/>
</dbReference>
<feature type="domain" description="Transcription regulator PadR N-terminal" evidence="1">
    <location>
        <begin position="39"/>
        <end position="99"/>
    </location>
</feature>
<proteinExistence type="predicted"/>
<sequence length="154" mass="17386">MSNDDNTSIEESTDWTDLTGFQRDLLVAINRIETRDDDSEPYGLGLRAELEELGYDRVNHGRIYPNLDTLVEAELVEKTELDDRTNSYTLTGEGVSMLQRRARQLAELCDLPVAIAMDGGREIEEWHHCVCGARYRSRSAALRCCGDRFGGEQA</sequence>
<name>A0A8J8C905_9EURY</name>
<keyword evidence="3" id="KW-1185">Reference proteome</keyword>
<dbReference type="EMBL" id="JAHQXF010000002">
    <property type="protein sequence ID" value="MBV0925030.1"/>
    <property type="molecule type" value="Genomic_DNA"/>
</dbReference>
<comment type="caution">
    <text evidence="2">The sequence shown here is derived from an EMBL/GenBank/DDBJ whole genome shotgun (WGS) entry which is preliminary data.</text>
</comment>
<protein>
    <submittedName>
        <fullName evidence="2">PadR family transcriptional regulator</fullName>
    </submittedName>
</protein>
<dbReference type="SUPFAM" id="SSF46785">
    <property type="entry name" value="Winged helix' DNA-binding domain"/>
    <property type="match status" value="1"/>
</dbReference>
<dbReference type="Gene3D" id="1.10.10.10">
    <property type="entry name" value="Winged helix-like DNA-binding domain superfamily/Winged helix DNA-binding domain"/>
    <property type="match status" value="1"/>
</dbReference>
<evidence type="ECO:0000313" key="2">
    <source>
        <dbReference type="EMBL" id="MBV0925030.1"/>
    </source>
</evidence>
<dbReference type="OrthoDB" id="372958at2157"/>
<dbReference type="InterPro" id="IPR005149">
    <property type="entry name" value="Tscrpt_reg_PadR_N"/>
</dbReference>
<reference evidence="2 3" key="1">
    <citation type="submission" date="2021-06" db="EMBL/GenBank/DDBJ databases">
        <title>New haloarchaea isolates fom saline soil.</title>
        <authorList>
            <person name="Duran-Viseras A."/>
            <person name="Sanchez-Porro C.S."/>
            <person name="Ventosa A."/>
        </authorList>
    </citation>
    <scope>NUCLEOTIDE SEQUENCE [LARGE SCALE GENOMIC DNA]</scope>
    <source>
        <strain evidence="2 3">JCM 183640</strain>
    </source>
</reference>
<organism evidence="2 3">
    <name type="scientific">Haloarcula limicola</name>
    <dbReference type="NCBI Taxonomy" id="1429915"/>
    <lineage>
        <taxon>Archaea</taxon>
        <taxon>Methanobacteriati</taxon>
        <taxon>Methanobacteriota</taxon>
        <taxon>Stenosarchaea group</taxon>
        <taxon>Halobacteria</taxon>
        <taxon>Halobacteriales</taxon>
        <taxon>Haloarculaceae</taxon>
        <taxon>Haloarcula</taxon>
    </lineage>
</organism>
<evidence type="ECO:0000313" key="3">
    <source>
        <dbReference type="Proteomes" id="UP000766550"/>
    </source>
</evidence>
<gene>
    <name evidence="2" type="ORF">KTS45_12565</name>
</gene>
<dbReference type="AlphaFoldDB" id="A0A8J8C905"/>
<accession>A0A8J8C905</accession>
<dbReference type="RefSeq" id="WP_162317870.1">
    <property type="nucleotide sequence ID" value="NZ_JAHQXF010000002.1"/>
</dbReference>
<dbReference type="InterPro" id="IPR036390">
    <property type="entry name" value="WH_DNA-bd_sf"/>
</dbReference>